<proteinExistence type="predicted"/>
<evidence type="ECO:0000313" key="2">
    <source>
        <dbReference type="Proteomes" id="UP000075883"/>
    </source>
</evidence>
<reference evidence="1" key="2">
    <citation type="submission" date="2020-05" db="UniProtKB">
        <authorList>
            <consortium name="EnsemblMetazoa"/>
        </authorList>
    </citation>
    <scope>IDENTIFICATION</scope>
    <source>
        <strain evidence="1">A-37</strain>
    </source>
</reference>
<dbReference type="VEuPathDB" id="VectorBase:ACUA007452"/>
<dbReference type="EnsemblMetazoa" id="ACUA007452-RA">
    <property type="protein sequence ID" value="ACUA007452-PA"/>
    <property type="gene ID" value="ACUA007452"/>
</dbReference>
<dbReference type="AlphaFoldDB" id="A0A182M1Y8"/>
<name>A0A182M1Y8_9DIPT</name>
<reference evidence="2" key="1">
    <citation type="submission" date="2013-09" db="EMBL/GenBank/DDBJ databases">
        <title>The Genome Sequence of Anopheles culicifacies species A.</title>
        <authorList>
            <consortium name="The Broad Institute Genomics Platform"/>
            <person name="Neafsey D.E."/>
            <person name="Besansky N."/>
            <person name="Howell P."/>
            <person name="Walton C."/>
            <person name="Young S.K."/>
            <person name="Zeng Q."/>
            <person name="Gargeya S."/>
            <person name="Fitzgerald M."/>
            <person name="Haas B."/>
            <person name="Abouelleil A."/>
            <person name="Allen A.W."/>
            <person name="Alvarado L."/>
            <person name="Arachchi H.M."/>
            <person name="Berlin A.M."/>
            <person name="Chapman S.B."/>
            <person name="Gainer-Dewar J."/>
            <person name="Goldberg J."/>
            <person name="Griggs A."/>
            <person name="Gujja S."/>
            <person name="Hansen M."/>
            <person name="Howarth C."/>
            <person name="Imamovic A."/>
            <person name="Ireland A."/>
            <person name="Larimer J."/>
            <person name="McCowan C."/>
            <person name="Murphy C."/>
            <person name="Pearson M."/>
            <person name="Poon T.W."/>
            <person name="Priest M."/>
            <person name="Roberts A."/>
            <person name="Saif S."/>
            <person name="Shea T."/>
            <person name="Sisk P."/>
            <person name="Sykes S."/>
            <person name="Wortman J."/>
            <person name="Nusbaum C."/>
            <person name="Birren B."/>
        </authorList>
    </citation>
    <scope>NUCLEOTIDE SEQUENCE [LARGE SCALE GENOMIC DNA]</scope>
    <source>
        <strain evidence="2">A-37</strain>
    </source>
</reference>
<dbReference type="EMBL" id="AXCM01000879">
    <property type="status" value="NOT_ANNOTATED_CDS"/>
    <property type="molecule type" value="Genomic_DNA"/>
</dbReference>
<sequence>MAIETSSLLHVKAIPSISRNKTLSRTSACIAKLAPLTPGMMDSWGLTTLRPIASGGNFPSRCTATNPFCIPSSSCDPANNGRALISDASSSTASSAADAGDVTISGTPASCHRSRSTPVRVECNDMPLISISLASGILGLPPVPLPTGPLPALSLADGALNFRRSLPPREAEVFCC</sequence>
<dbReference type="Proteomes" id="UP000075883">
    <property type="component" value="Unassembled WGS sequence"/>
</dbReference>
<organism evidence="1 2">
    <name type="scientific">Anopheles culicifacies</name>
    <dbReference type="NCBI Taxonomy" id="139723"/>
    <lineage>
        <taxon>Eukaryota</taxon>
        <taxon>Metazoa</taxon>
        <taxon>Ecdysozoa</taxon>
        <taxon>Arthropoda</taxon>
        <taxon>Hexapoda</taxon>
        <taxon>Insecta</taxon>
        <taxon>Pterygota</taxon>
        <taxon>Neoptera</taxon>
        <taxon>Endopterygota</taxon>
        <taxon>Diptera</taxon>
        <taxon>Nematocera</taxon>
        <taxon>Culicoidea</taxon>
        <taxon>Culicidae</taxon>
        <taxon>Anophelinae</taxon>
        <taxon>Anopheles</taxon>
        <taxon>culicifacies species complex</taxon>
    </lineage>
</organism>
<keyword evidence="2" id="KW-1185">Reference proteome</keyword>
<evidence type="ECO:0000313" key="1">
    <source>
        <dbReference type="EnsemblMetazoa" id="ACUA007452-PA"/>
    </source>
</evidence>
<protein>
    <submittedName>
        <fullName evidence="1">Uncharacterized protein</fullName>
    </submittedName>
</protein>
<accession>A0A182M1Y8</accession>